<dbReference type="Proteomes" id="UP000613113">
    <property type="component" value="Unassembled WGS sequence"/>
</dbReference>
<evidence type="ECO:0000313" key="8">
    <source>
        <dbReference type="EMBL" id="MBC3886371.1"/>
    </source>
</evidence>
<evidence type="ECO:0000256" key="7">
    <source>
        <dbReference type="ARBA" id="ARBA00023326"/>
    </source>
</evidence>
<comment type="catalytic activity">
    <reaction evidence="1">
        <text>Endohydrolysis of (1-&gt;4)-beta-D-glucosidic linkages in cellulose, lichenin and cereal beta-D-glucans.</text>
        <dbReference type="EC" id="3.2.1.4"/>
    </reaction>
</comment>
<dbReference type="SUPFAM" id="SSF48208">
    <property type="entry name" value="Six-hairpin glycosidases"/>
    <property type="match status" value="1"/>
</dbReference>
<keyword evidence="7" id="KW-0119">Carbohydrate metabolism</keyword>
<reference evidence="8 9" key="1">
    <citation type="submission" date="2020-08" db="EMBL/GenBank/DDBJ databases">
        <title>Novel species isolated from subtropical streams in China.</title>
        <authorList>
            <person name="Lu H."/>
        </authorList>
    </citation>
    <scope>NUCLEOTIDE SEQUENCE [LARGE SCALE GENOMIC DNA]</scope>
    <source>
        <strain evidence="8 9">FT31W</strain>
    </source>
</reference>
<organism evidence="8 9">
    <name type="scientific">Undibacterium griseum</name>
    <dbReference type="NCBI Taxonomy" id="2762295"/>
    <lineage>
        <taxon>Bacteria</taxon>
        <taxon>Pseudomonadati</taxon>
        <taxon>Pseudomonadota</taxon>
        <taxon>Betaproteobacteria</taxon>
        <taxon>Burkholderiales</taxon>
        <taxon>Oxalobacteraceae</taxon>
        <taxon>Undibacterium</taxon>
    </lineage>
</organism>
<protein>
    <recommendedName>
        <fullName evidence="3">cellulase</fullName>
        <ecNumber evidence="3">3.2.1.4</ecNumber>
    </recommendedName>
</protein>
<dbReference type="NCBIfam" id="NF008305">
    <property type="entry name" value="PRK11097.1"/>
    <property type="match status" value="1"/>
</dbReference>
<dbReference type="InterPro" id="IPR012341">
    <property type="entry name" value="6hp_glycosidase-like_sf"/>
</dbReference>
<dbReference type="InterPro" id="IPR002037">
    <property type="entry name" value="Glyco_hydro_8"/>
</dbReference>
<dbReference type="GO" id="GO:0008810">
    <property type="term" value="F:cellulase activity"/>
    <property type="evidence" value="ECO:0007669"/>
    <property type="project" value="UniProtKB-EC"/>
</dbReference>
<dbReference type="EMBL" id="JACOGC010000007">
    <property type="protein sequence ID" value="MBC3886371.1"/>
    <property type="molecule type" value="Genomic_DNA"/>
</dbReference>
<evidence type="ECO:0000256" key="1">
    <source>
        <dbReference type="ARBA" id="ARBA00000966"/>
    </source>
</evidence>
<accession>A0ABR6YR52</accession>
<comment type="caution">
    <text evidence="8">The sequence shown here is derived from an EMBL/GenBank/DDBJ whole genome shotgun (WGS) entry which is preliminary data.</text>
</comment>
<sequence length="387" mass="43348">MLVFRLITITLSLILIILPGCSGNQSVLTANAVCSTSWPEWLRFRQMFVTPEGRVVDHSTPNKQTVSEGQGYAMFFALAANDRSSFDNLLRWTENNLAGGDLTTRLPAWQWGQRNDGSWGVLDMNSASDADLWLAYTLGIAGEVWNDRHYSRLSHALAQRILNEETENIPGLGLTLLPAPYGFTLPNRNWKLNASYLPIQLLRWFAQNDSDSRWNKLIQSSNRIILSSAPRGYAADWVVYSQEKGFQPDAVGLGEGSYDAIRVYLWAGMLSEHDDLRPALLKTLQPMAVLTEAKTYPPEYVDVLTGEVKSPASAGFSAALLPFLESSNAHSVLEQQRQRVQKQGIRADVYYDQALYLFSSGWQSRRFRFQGNGDVRLSWVKSCTPGG</sequence>
<gene>
    <name evidence="8" type="primary">bcsZ</name>
    <name evidence="8" type="ORF">H8K27_14655</name>
</gene>
<evidence type="ECO:0000256" key="4">
    <source>
        <dbReference type="ARBA" id="ARBA00022801"/>
    </source>
</evidence>
<proteinExistence type="inferred from homology"/>
<keyword evidence="4 8" id="KW-0378">Hydrolase</keyword>
<dbReference type="EC" id="3.2.1.4" evidence="3"/>
<keyword evidence="9" id="KW-1185">Reference proteome</keyword>
<keyword evidence="5" id="KW-0136">Cellulose degradation</keyword>
<evidence type="ECO:0000313" key="9">
    <source>
        <dbReference type="Proteomes" id="UP000613113"/>
    </source>
</evidence>
<evidence type="ECO:0000256" key="6">
    <source>
        <dbReference type="ARBA" id="ARBA00023295"/>
    </source>
</evidence>
<keyword evidence="7" id="KW-0624">Polysaccharide degradation</keyword>
<dbReference type="RefSeq" id="WP_186863929.1">
    <property type="nucleotide sequence ID" value="NZ_JACOGC010000007.1"/>
</dbReference>
<dbReference type="Gene3D" id="1.50.10.10">
    <property type="match status" value="1"/>
</dbReference>
<dbReference type="Pfam" id="PF01270">
    <property type="entry name" value="Glyco_hydro_8"/>
    <property type="match status" value="1"/>
</dbReference>
<name>A0ABR6YR52_9BURK</name>
<evidence type="ECO:0000256" key="2">
    <source>
        <dbReference type="ARBA" id="ARBA00009209"/>
    </source>
</evidence>
<keyword evidence="6 8" id="KW-0326">Glycosidase</keyword>
<evidence type="ECO:0000256" key="5">
    <source>
        <dbReference type="ARBA" id="ARBA00023001"/>
    </source>
</evidence>
<dbReference type="PRINTS" id="PR00735">
    <property type="entry name" value="GLHYDRLASE8"/>
</dbReference>
<evidence type="ECO:0000256" key="3">
    <source>
        <dbReference type="ARBA" id="ARBA00012601"/>
    </source>
</evidence>
<dbReference type="InterPro" id="IPR008928">
    <property type="entry name" value="6-hairpin_glycosidase_sf"/>
</dbReference>
<comment type="similarity">
    <text evidence="2">Belongs to the glycosyl hydrolase 8 (cellulase D) family.</text>
</comment>